<reference evidence="12 13" key="1">
    <citation type="submission" date="2013-03" db="EMBL/GenBank/DDBJ databases">
        <title>The Genome Sequence of Phialophora europaea CBS 101466.</title>
        <authorList>
            <consortium name="The Broad Institute Genomics Platform"/>
            <person name="Cuomo C."/>
            <person name="de Hoog S."/>
            <person name="Gorbushina A."/>
            <person name="Walker B."/>
            <person name="Young S.K."/>
            <person name="Zeng Q."/>
            <person name="Gargeya S."/>
            <person name="Fitzgerald M."/>
            <person name="Haas B."/>
            <person name="Abouelleil A."/>
            <person name="Allen A.W."/>
            <person name="Alvarado L."/>
            <person name="Arachchi H.M."/>
            <person name="Berlin A.M."/>
            <person name="Chapman S.B."/>
            <person name="Gainer-Dewar J."/>
            <person name="Goldberg J."/>
            <person name="Griggs A."/>
            <person name="Gujja S."/>
            <person name="Hansen M."/>
            <person name="Howarth C."/>
            <person name="Imamovic A."/>
            <person name="Ireland A."/>
            <person name="Larimer J."/>
            <person name="McCowan C."/>
            <person name="Murphy C."/>
            <person name="Pearson M."/>
            <person name="Poon T.W."/>
            <person name="Priest M."/>
            <person name="Roberts A."/>
            <person name="Saif S."/>
            <person name="Shea T."/>
            <person name="Sisk P."/>
            <person name="Sykes S."/>
            <person name="Wortman J."/>
            <person name="Nusbaum C."/>
            <person name="Birren B."/>
        </authorList>
    </citation>
    <scope>NUCLEOTIDE SEQUENCE [LARGE SCALE GENOMIC DNA]</scope>
    <source>
        <strain evidence="12 13">CBS 101466</strain>
    </source>
</reference>
<dbReference type="InterPro" id="IPR014906">
    <property type="entry name" value="PRP4-like"/>
</dbReference>
<dbReference type="STRING" id="1220924.W2S3Z7"/>
<feature type="compositionally biased region" description="Acidic residues" evidence="9">
    <location>
        <begin position="115"/>
        <end position="125"/>
    </location>
</feature>
<feature type="domain" description="Pre-mRNA processing factor 4 (PRP4)-like" evidence="11">
    <location>
        <begin position="131"/>
        <end position="156"/>
    </location>
</feature>
<dbReference type="Gene3D" id="1.20.940.10">
    <property type="entry name" value="Functional domain of the splicing factor Prp18"/>
    <property type="match status" value="1"/>
</dbReference>
<keyword evidence="7" id="KW-0539">Nucleus</keyword>
<evidence type="ECO:0000256" key="2">
    <source>
        <dbReference type="ARBA" id="ARBA00008137"/>
    </source>
</evidence>
<feature type="compositionally biased region" description="Basic and acidic residues" evidence="9">
    <location>
        <begin position="42"/>
        <end position="55"/>
    </location>
</feature>
<keyword evidence="13" id="KW-1185">Reference proteome</keyword>
<comment type="similarity">
    <text evidence="2">Belongs to the PRP18 family.</text>
</comment>
<keyword evidence="5" id="KW-0747">Spliceosome</keyword>
<evidence type="ECO:0000256" key="7">
    <source>
        <dbReference type="ARBA" id="ARBA00023242"/>
    </source>
</evidence>
<evidence type="ECO:0000313" key="12">
    <source>
        <dbReference type="EMBL" id="ETN42689.1"/>
    </source>
</evidence>
<evidence type="ECO:0000313" key="13">
    <source>
        <dbReference type="Proteomes" id="UP000030752"/>
    </source>
</evidence>
<feature type="coiled-coil region" evidence="8">
    <location>
        <begin position="71"/>
        <end position="100"/>
    </location>
</feature>
<keyword evidence="6" id="KW-0508">mRNA splicing</keyword>
<dbReference type="VEuPathDB" id="FungiDB:HMPREF1541_01847"/>
<dbReference type="GO" id="GO:0071021">
    <property type="term" value="C:U2-type post-spliceosomal complex"/>
    <property type="evidence" value="ECO:0007669"/>
    <property type="project" value="TreeGrafter"/>
</dbReference>
<evidence type="ECO:0000256" key="4">
    <source>
        <dbReference type="ARBA" id="ARBA00022664"/>
    </source>
</evidence>
<dbReference type="GeneID" id="19969186"/>
<dbReference type="GO" id="GO:0046540">
    <property type="term" value="C:U4/U6 x U5 tri-snRNP complex"/>
    <property type="evidence" value="ECO:0007669"/>
    <property type="project" value="TreeGrafter"/>
</dbReference>
<organism evidence="12 13">
    <name type="scientific">Cyphellophora europaea (strain CBS 101466)</name>
    <name type="common">Phialophora europaea</name>
    <dbReference type="NCBI Taxonomy" id="1220924"/>
    <lineage>
        <taxon>Eukaryota</taxon>
        <taxon>Fungi</taxon>
        <taxon>Dikarya</taxon>
        <taxon>Ascomycota</taxon>
        <taxon>Pezizomycotina</taxon>
        <taxon>Eurotiomycetes</taxon>
        <taxon>Chaetothyriomycetidae</taxon>
        <taxon>Chaetothyriales</taxon>
        <taxon>Cyphellophoraceae</taxon>
        <taxon>Cyphellophora</taxon>
    </lineage>
</organism>
<evidence type="ECO:0000256" key="6">
    <source>
        <dbReference type="ARBA" id="ARBA00023187"/>
    </source>
</evidence>
<dbReference type="OrthoDB" id="10261918at2759"/>
<gene>
    <name evidence="12" type="ORF">HMPREF1541_01847</name>
</gene>
<evidence type="ECO:0000256" key="8">
    <source>
        <dbReference type="SAM" id="Coils"/>
    </source>
</evidence>
<dbReference type="PANTHER" id="PTHR13007">
    <property type="entry name" value="PRE-MRNA SPLICING FACTOR-RELATED"/>
    <property type="match status" value="1"/>
</dbReference>
<dbReference type="InterPro" id="IPR036285">
    <property type="entry name" value="PRP4-like_sf"/>
</dbReference>
<dbReference type="GO" id="GO:0000350">
    <property type="term" value="P:generation of catalytic spliceosome for second transesterification step"/>
    <property type="evidence" value="ECO:0007669"/>
    <property type="project" value="TreeGrafter"/>
</dbReference>
<dbReference type="FunFam" id="1.20.940.10:FF:000008">
    <property type="entry name" value="Related to potassium channel regulatory factor"/>
    <property type="match status" value="1"/>
</dbReference>
<dbReference type="EMBL" id="KB822718">
    <property type="protein sequence ID" value="ETN42689.1"/>
    <property type="molecule type" value="Genomic_DNA"/>
</dbReference>
<comment type="subcellular location">
    <subcellularLocation>
        <location evidence="1">Nucleus</location>
    </subcellularLocation>
</comment>
<dbReference type="SUPFAM" id="SSF158230">
    <property type="entry name" value="PRP4-like"/>
    <property type="match status" value="1"/>
</dbReference>
<dbReference type="HOGENOM" id="CLU_039675_1_0_1"/>
<feature type="compositionally biased region" description="Basic and acidic residues" evidence="9">
    <location>
        <begin position="17"/>
        <end position="34"/>
    </location>
</feature>
<accession>W2S3Z7</accession>
<dbReference type="InParanoid" id="W2S3Z7"/>
<protein>
    <recommendedName>
        <fullName evidence="3">Pre-mRNA-splicing factor 18</fullName>
    </recommendedName>
</protein>
<sequence length="360" mass="41500">MDFKKLMSAQISKSKPAAKEDSTTKYLRRADIEAARQAQYDEEQRRTAAEREERMAKKRKLEEDDAEQAAIREAKMKRLAEESKIRRETQEREEERARRRRLGLPELCETKAENDETNGTDLEDIPDDELRSKLRELLEPVMVFDESHATRLQRYYTLTGKALTSRPQLSKGPIPHALQPVDEKDMLIPEQLPSTDDTGGTKFLYRRLASYLSLLLTEWSIMLSQRDEATQSSASGRAAYQSYLTVLSDLTPMFRKMEANTLEPDLIPPLCEIVRFIQKRQYVKANDAYLTLSIGKAAWPIGVTMVGIHERSAREKLHEHDKQAHIMSDEVTRKMLQSVKRCLTFAQTRWPPDDLGQLMG</sequence>
<feature type="region of interest" description="Disordered" evidence="9">
    <location>
        <begin position="1"/>
        <end position="69"/>
    </location>
</feature>
<dbReference type="InterPro" id="IPR004098">
    <property type="entry name" value="Prp18"/>
</dbReference>
<proteinExistence type="inferred from homology"/>
<keyword evidence="4" id="KW-0507">mRNA processing</keyword>
<name>W2S3Z7_CYPE1</name>
<evidence type="ECO:0000256" key="1">
    <source>
        <dbReference type="ARBA" id="ARBA00004123"/>
    </source>
</evidence>
<evidence type="ECO:0000256" key="3">
    <source>
        <dbReference type="ARBA" id="ARBA00018242"/>
    </source>
</evidence>
<evidence type="ECO:0000259" key="10">
    <source>
        <dbReference type="Pfam" id="PF02840"/>
    </source>
</evidence>
<dbReference type="Pfam" id="PF08799">
    <property type="entry name" value="PRP4"/>
    <property type="match status" value="1"/>
</dbReference>
<dbReference type="AlphaFoldDB" id="W2S3Z7"/>
<keyword evidence="8" id="KW-0175">Coiled coil</keyword>
<feature type="domain" description="Prp18" evidence="10">
    <location>
        <begin position="210"/>
        <end position="351"/>
    </location>
</feature>
<dbReference type="Gene3D" id="4.10.280.110">
    <property type="entry name" value="Pre-mRNA processing factor 4 domain"/>
    <property type="match status" value="1"/>
</dbReference>
<feature type="region of interest" description="Disordered" evidence="9">
    <location>
        <begin position="104"/>
        <end position="125"/>
    </location>
</feature>
<dbReference type="GO" id="GO:0005682">
    <property type="term" value="C:U5 snRNP"/>
    <property type="evidence" value="ECO:0007669"/>
    <property type="project" value="TreeGrafter"/>
</dbReference>
<dbReference type="InterPro" id="IPR039979">
    <property type="entry name" value="PRPF18"/>
</dbReference>
<dbReference type="PANTHER" id="PTHR13007:SF19">
    <property type="entry name" value="PRE-MRNA-SPLICING FACTOR 18"/>
    <property type="match status" value="1"/>
</dbReference>
<dbReference type="SUPFAM" id="SSF47938">
    <property type="entry name" value="Functional domain of the splicing factor Prp18"/>
    <property type="match status" value="1"/>
</dbReference>
<dbReference type="RefSeq" id="XP_008714425.1">
    <property type="nucleotide sequence ID" value="XM_008716203.1"/>
</dbReference>
<evidence type="ECO:0000256" key="5">
    <source>
        <dbReference type="ARBA" id="ARBA00022728"/>
    </source>
</evidence>
<dbReference type="Proteomes" id="UP000030752">
    <property type="component" value="Unassembled WGS sequence"/>
</dbReference>
<evidence type="ECO:0000256" key="9">
    <source>
        <dbReference type="SAM" id="MobiDB-lite"/>
    </source>
</evidence>
<evidence type="ECO:0000259" key="11">
    <source>
        <dbReference type="Pfam" id="PF08799"/>
    </source>
</evidence>
<dbReference type="eggNOG" id="KOG2808">
    <property type="taxonomic scope" value="Eukaryota"/>
</dbReference>
<dbReference type="Pfam" id="PF02840">
    <property type="entry name" value="Prp18"/>
    <property type="match status" value="1"/>
</dbReference>